<dbReference type="InterPro" id="IPR035439">
    <property type="entry name" value="UPF0145_dom_sf"/>
</dbReference>
<organism evidence="1 2">
    <name type="scientific">Glaciecola siphonariae</name>
    <dbReference type="NCBI Taxonomy" id="521012"/>
    <lineage>
        <taxon>Bacteria</taxon>
        <taxon>Pseudomonadati</taxon>
        <taxon>Pseudomonadota</taxon>
        <taxon>Gammaproteobacteria</taxon>
        <taxon>Alteromonadales</taxon>
        <taxon>Alteromonadaceae</taxon>
        <taxon>Glaciecola</taxon>
    </lineage>
</organism>
<comment type="caution">
    <text evidence="1">The sequence shown here is derived from an EMBL/GenBank/DDBJ whole genome shotgun (WGS) entry which is preliminary data.</text>
</comment>
<dbReference type="SUPFAM" id="SSF117782">
    <property type="entry name" value="YbjQ-like"/>
    <property type="match status" value="1"/>
</dbReference>
<dbReference type="EMBL" id="JBHSGU010000005">
    <property type="protein sequence ID" value="MFC4701188.1"/>
    <property type="molecule type" value="Genomic_DNA"/>
</dbReference>
<sequence length="99" mass="10924">MSRLILTGDKLPQGMAIAEAYNMIQFTGTIEISDRGIVVGLFERKRTDYQDIIDNFSAQAPTDANAIVGVQVSTSTQSFGDVTYLYITYIGTPVMLEHE</sequence>
<evidence type="ECO:0000313" key="1">
    <source>
        <dbReference type="EMBL" id="MFC4701188.1"/>
    </source>
</evidence>
<accession>A0ABV9LYY0</accession>
<dbReference type="RefSeq" id="WP_382409388.1">
    <property type="nucleotide sequence ID" value="NZ_JBHSGU010000005.1"/>
</dbReference>
<protein>
    <recommendedName>
        <fullName evidence="3">Heavy metal-binding domain-containing protein</fullName>
    </recommendedName>
</protein>
<name>A0ABV9LYY0_9ALTE</name>
<dbReference type="Proteomes" id="UP001595897">
    <property type="component" value="Unassembled WGS sequence"/>
</dbReference>
<reference evidence="2" key="1">
    <citation type="journal article" date="2019" name="Int. J. Syst. Evol. Microbiol.">
        <title>The Global Catalogue of Microorganisms (GCM) 10K type strain sequencing project: providing services to taxonomists for standard genome sequencing and annotation.</title>
        <authorList>
            <consortium name="The Broad Institute Genomics Platform"/>
            <consortium name="The Broad Institute Genome Sequencing Center for Infectious Disease"/>
            <person name="Wu L."/>
            <person name="Ma J."/>
        </authorList>
    </citation>
    <scope>NUCLEOTIDE SEQUENCE [LARGE SCALE GENOMIC DNA]</scope>
    <source>
        <strain evidence="2">KACC 12507</strain>
    </source>
</reference>
<keyword evidence="2" id="KW-1185">Reference proteome</keyword>
<gene>
    <name evidence="1" type="ORF">ACFO4O_13530</name>
</gene>
<evidence type="ECO:0008006" key="3">
    <source>
        <dbReference type="Google" id="ProtNLM"/>
    </source>
</evidence>
<evidence type="ECO:0000313" key="2">
    <source>
        <dbReference type="Proteomes" id="UP001595897"/>
    </source>
</evidence>
<proteinExistence type="predicted"/>